<proteinExistence type="predicted"/>
<feature type="transmembrane region" description="Helical" evidence="1">
    <location>
        <begin position="18"/>
        <end position="36"/>
    </location>
</feature>
<sequence length="235" mass="26370">MILTVMRNLGVFANPKTLLVSFFIEPLFTVLFFSFLRTNFLEASALQSFIALSIEMQVVAILAQILVGALVDGLLLDFYLSFRSLVYLIGIMVGVSFFVILLQSLAFVVLFGITGELWIQSWPTFLLGMGQAMLFAELLGLIVSFLSITRPNPYFFSNLLIGLLPVISVAIAPIRFYPDWLAMFSRIFPFWLVQSTLANERGGLLLSFLYGLIDLAVFIVVLKVSKRKMLKSRIS</sequence>
<feature type="transmembrane region" description="Helical" evidence="1">
    <location>
        <begin position="154"/>
        <end position="173"/>
    </location>
</feature>
<comment type="caution">
    <text evidence="2">The sequence shown here is derived from an EMBL/GenBank/DDBJ whole genome shotgun (WGS) entry which is preliminary data.</text>
</comment>
<keyword evidence="1" id="KW-1133">Transmembrane helix</keyword>
<evidence type="ECO:0000313" key="3">
    <source>
        <dbReference type="Proteomes" id="UP001519418"/>
    </source>
</evidence>
<dbReference type="Proteomes" id="UP001519418">
    <property type="component" value="Unassembled WGS sequence"/>
</dbReference>
<keyword evidence="1" id="KW-0812">Transmembrane</keyword>
<protein>
    <submittedName>
        <fullName evidence="2">Uncharacterized protein</fullName>
    </submittedName>
</protein>
<reference evidence="2 3" key="1">
    <citation type="submission" date="2020-02" db="EMBL/GenBank/DDBJ databases">
        <title>Fructobacillus sp. isolated from paper mulberry of Taiwan.</title>
        <authorList>
            <person name="Lin S.-T."/>
        </authorList>
    </citation>
    <scope>NUCLEOTIDE SEQUENCE [LARGE SCALE GENOMIC DNA]</scope>
    <source>
        <strain evidence="2 3">M1-10</strain>
    </source>
</reference>
<feature type="transmembrane region" description="Helical" evidence="1">
    <location>
        <begin position="48"/>
        <end position="67"/>
    </location>
</feature>
<feature type="transmembrane region" description="Helical" evidence="1">
    <location>
        <begin position="125"/>
        <end position="148"/>
    </location>
</feature>
<keyword evidence="1" id="KW-0472">Membrane</keyword>
<accession>A0ABS5QPF2</accession>
<name>A0ABS5QPF2_9LACO</name>
<evidence type="ECO:0000313" key="2">
    <source>
        <dbReference type="EMBL" id="MBS9335053.1"/>
    </source>
</evidence>
<dbReference type="RefSeq" id="WP_213819633.1">
    <property type="nucleotide sequence ID" value="NZ_JAAMFI010000001.1"/>
</dbReference>
<keyword evidence="3" id="KW-1185">Reference proteome</keyword>
<dbReference type="EMBL" id="JAAMFI010000001">
    <property type="protein sequence ID" value="MBS9335053.1"/>
    <property type="molecule type" value="Genomic_DNA"/>
</dbReference>
<feature type="transmembrane region" description="Helical" evidence="1">
    <location>
        <begin position="87"/>
        <end position="113"/>
    </location>
</feature>
<gene>
    <name evidence="2" type="ORF">G6R27_03230</name>
</gene>
<feature type="transmembrane region" description="Helical" evidence="1">
    <location>
        <begin position="204"/>
        <end position="224"/>
    </location>
</feature>
<evidence type="ECO:0000256" key="1">
    <source>
        <dbReference type="SAM" id="Phobius"/>
    </source>
</evidence>
<organism evidence="2 3">
    <name type="scientific">Fructobacillus papyriferae</name>
    <dbReference type="NCBI Taxonomy" id="2713171"/>
    <lineage>
        <taxon>Bacteria</taxon>
        <taxon>Bacillati</taxon>
        <taxon>Bacillota</taxon>
        <taxon>Bacilli</taxon>
        <taxon>Lactobacillales</taxon>
        <taxon>Lactobacillaceae</taxon>
        <taxon>Fructobacillus</taxon>
    </lineage>
</organism>